<gene>
    <name evidence="3" type="ORF">DI640_02325</name>
</gene>
<evidence type="ECO:0000259" key="2">
    <source>
        <dbReference type="Pfam" id="PF19780"/>
    </source>
</evidence>
<name>A0A2W4Z7D7_9SPHN</name>
<evidence type="ECO:0000313" key="3">
    <source>
        <dbReference type="EMBL" id="PZO76412.1"/>
    </source>
</evidence>
<protein>
    <recommendedName>
        <fullName evidence="2">DUF6265 domain-containing protein</fullName>
    </recommendedName>
</protein>
<evidence type="ECO:0000256" key="1">
    <source>
        <dbReference type="SAM" id="SignalP"/>
    </source>
</evidence>
<dbReference type="InterPro" id="IPR046232">
    <property type="entry name" value="DUF6265"/>
</dbReference>
<reference evidence="3 4" key="1">
    <citation type="submission" date="2017-08" db="EMBL/GenBank/DDBJ databases">
        <title>Infants hospitalized years apart are colonized by the same room-sourced microbial strains.</title>
        <authorList>
            <person name="Brooks B."/>
            <person name="Olm M.R."/>
            <person name="Firek B.A."/>
            <person name="Baker R."/>
            <person name="Thomas B.C."/>
            <person name="Morowitz M.J."/>
            <person name="Banfield J.F."/>
        </authorList>
    </citation>
    <scope>NUCLEOTIDE SEQUENCE [LARGE SCALE GENOMIC DNA]</scope>
    <source>
        <strain evidence="3">S2_018_000_R3_119</strain>
    </source>
</reference>
<feature type="signal peptide" evidence="1">
    <location>
        <begin position="1"/>
        <end position="19"/>
    </location>
</feature>
<dbReference type="AlphaFoldDB" id="A0A2W4Z7D7"/>
<dbReference type="Proteomes" id="UP000249555">
    <property type="component" value="Unassembled WGS sequence"/>
</dbReference>
<organism evidence="3 4">
    <name type="scientific">Sphingomonas taxi</name>
    <dbReference type="NCBI Taxonomy" id="1549858"/>
    <lineage>
        <taxon>Bacteria</taxon>
        <taxon>Pseudomonadati</taxon>
        <taxon>Pseudomonadota</taxon>
        <taxon>Alphaproteobacteria</taxon>
        <taxon>Sphingomonadales</taxon>
        <taxon>Sphingomonadaceae</taxon>
        <taxon>Sphingomonas</taxon>
    </lineage>
</organism>
<accession>A0A2W4Z7D7</accession>
<proteinExistence type="predicted"/>
<dbReference type="EMBL" id="QFMX01000002">
    <property type="protein sequence ID" value="PZO76412.1"/>
    <property type="molecule type" value="Genomic_DNA"/>
</dbReference>
<evidence type="ECO:0000313" key="4">
    <source>
        <dbReference type="Proteomes" id="UP000249555"/>
    </source>
</evidence>
<keyword evidence="1" id="KW-0732">Signal</keyword>
<sequence>MHFWITILALAALPASSLAAVPDETRSAAPGVAPPAANIDSLAWLEGSWHGPGLGGDATEVYAAPEAGQITGHFTQTQKGKVAFYELIQIVPVGKSLAYRLRHFNADLTGWEDKTGKPESFPLVAMEKDAVHFDGLTMRRLGPTRIDVWVRIDGKAPREVLFSYTRTR</sequence>
<feature type="domain" description="DUF6265" evidence="2">
    <location>
        <begin position="43"/>
        <end position="151"/>
    </location>
</feature>
<dbReference type="Pfam" id="PF19780">
    <property type="entry name" value="DUF6265"/>
    <property type="match status" value="1"/>
</dbReference>
<comment type="caution">
    <text evidence="3">The sequence shown here is derived from an EMBL/GenBank/DDBJ whole genome shotgun (WGS) entry which is preliminary data.</text>
</comment>
<feature type="chain" id="PRO_5015943366" description="DUF6265 domain-containing protein" evidence="1">
    <location>
        <begin position="20"/>
        <end position="168"/>
    </location>
</feature>